<reference evidence="3 4" key="1">
    <citation type="journal article" date="2014" name="PLoS ONE">
        <title>Global Analysis of Gene Expression Profiles in Physic Nut (Jatropha curcas L.) Seedlings Exposed to Salt Stress.</title>
        <authorList>
            <person name="Zhang L."/>
            <person name="Zhang C."/>
            <person name="Wu P."/>
            <person name="Chen Y."/>
            <person name="Li M."/>
            <person name="Jiang H."/>
            <person name="Wu G."/>
        </authorList>
    </citation>
    <scope>NUCLEOTIDE SEQUENCE [LARGE SCALE GENOMIC DNA]</scope>
    <source>
        <strain evidence="4">cv. GZQX0401</strain>
        <tissue evidence="3">Young leaves</tissue>
    </source>
</reference>
<gene>
    <name evidence="3" type="ORF">JCGZ_03338</name>
</gene>
<dbReference type="Proteomes" id="UP000027138">
    <property type="component" value="Unassembled WGS sequence"/>
</dbReference>
<feature type="signal peptide" evidence="2">
    <location>
        <begin position="1"/>
        <end position="24"/>
    </location>
</feature>
<dbReference type="AlphaFoldDB" id="A0A067JCY9"/>
<feature type="region of interest" description="Disordered" evidence="1">
    <location>
        <begin position="44"/>
        <end position="80"/>
    </location>
</feature>
<organism evidence="3 4">
    <name type="scientific">Jatropha curcas</name>
    <name type="common">Barbados nut</name>
    <dbReference type="NCBI Taxonomy" id="180498"/>
    <lineage>
        <taxon>Eukaryota</taxon>
        <taxon>Viridiplantae</taxon>
        <taxon>Streptophyta</taxon>
        <taxon>Embryophyta</taxon>
        <taxon>Tracheophyta</taxon>
        <taxon>Spermatophyta</taxon>
        <taxon>Magnoliopsida</taxon>
        <taxon>eudicotyledons</taxon>
        <taxon>Gunneridae</taxon>
        <taxon>Pentapetalae</taxon>
        <taxon>rosids</taxon>
        <taxon>fabids</taxon>
        <taxon>Malpighiales</taxon>
        <taxon>Euphorbiaceae</taxon>
        <taxon>Crotonoideae</taxon>
        <taxon>Jatropheae</taxon>
        <taxon>Jatropha</taxon>
    </lineage>
</organism>
<feature type="chain" id="PRO_5001641843" evidence="2">
    <location>
        <begin position="25"/>
        <end position="80"/>
    </location>
</feature>
<protein>
    <submittedName>
        <fullName evidence="3">Uncharacterized protein</fullName>
    </submittedName>
</protein>
<evidence type="ECO:0000313" key="3">
    <source>
        <dbReference type="EMBL" id="KDP21667.1"/>
    </source>
</evidence>
<keyword evidence="2" id="KW-0732">Signal</keyword>
<name>A0A067JCY9_JATCU</name>
<evidence type="ECO:0000256" key="1">
    <source>
        <dbReference type="SAM" id="MobiDB-lite"/>
    </source>
</evidence>
<keyword evidence="4" id="KW-1185">Reference proteome</keyword>
<sequence>MAKASNLFLMLVVLLFFMFQCEVASRVGLDCGLACQVERRGAEKNVKMEEDDSGEEAGEAGGDYDYYRRYGDVPSPGVGH</sequence>
<dbReference type="EMBL" id="KK915609">
    <property type="protein sequence ID" value="KDP21667.1"/>
    <property type="molecule type" value="Genomic_DNA"/>
</dbReference>
<evidence type="ECO:0000256" key="2">
    <source>
        <dbReference type="SAM" id="SignalP"/>
    </source>
</evidence>
<proteinExistence type="predicted"/>
<accession>A0A067JCY9</accession>
<feature type="compositionally biased region" description="Acidic residues" evidence="1">
    <location>
        <begin position="49"/>
        <end position="58"/>
    </location>
</feature>
<evidence type="ECO:0000313" key="4">
    <source>
        <dbReference type="Proteomes" id="UP000027138"/>
    </source>
</evidence>